<accession>A0AAW1BRX6</accession>
<dbReference type="Proteomes" id="UP001474421">
    <property type="component" value="Unassembled WGS sequence"/>
</dbReference>
<reference evidence="1 2" key="1">
    <citation type="journal article" date="2024" name="Proc. Natl. Acad. Sci. U.S.A.">
        <title>The genetic regulatory architecture and epigenomic basis for age-related changes in rattlesnake venom.</title>
        <authorList>
            <person name="Hogan M.P."/>
            <person name="Holding M.L."/>
            <person name="Nystrom G.S."/>
            <person name="Colston T.J."/>
            <person name="Bartlett D.A."/>
            <person name="Mason A.J."/>
            <person name="Ellsworth S.A."/>
            <person name="Rautsaw R.M."/>
            <person name="Lawrence K.C."/>
            <person name="Strickland J.L."/>
            <person name="He B."/>
            <person name="Fraser P."/>
            <person name="Margres M.J."/>
            <person name="Gilbert D.M."/>
            <person name="Gibbs H.L."/>
            <person name="Parkinson C.L."/>
            <person name="Rokyta D.R."/>
        </authorList>
    </citation>
    <scope>NUCLEOTIDE SEQUENCE [LARGE SCALE GENOMIC DNA]</scope>
    <source>
        <strain evidence="1">DRR0105</strain>
    </source>
</reference>
<keyword evidence="2" id="KW-1185">Reference proteome</keyword>
<dbReference type="EMBL" id="JAOTOJ010000003">
    <property type="protein sequence ID" value="KAK9404737.1"/>
    <property type="molecule type" value="Genomic_DNA"/>
</dbReference>
<keyword evidence="1" id="KW-0687">Ribonucleoprotein</keyword>
<dbReference type="InterPro" id="IPR021138">
    <property type="entry name" value="Ribosomal_eL20_eukaryotes"/>
</dbReference>
<protein>
    <submittedName>
        <fullName evidence="1">RPL18A: 60S ribosomal protein L18a</fullName>
    </submittedName>
</protein>
<dbReference type="GO" id="GO:0005840">
    <property type="term" value="C:ribosome"/>
    <property type="evidence" value="ECO:0007669"/>
    <property type="project" value="UniProtKB-KW"/>
</dbReference>
<dbReference type="GO" id="GO:0006412">
    <property type="term" value="P:translation"/>
    <property type="evidence" value="ECO:0007669"/>
    <property type="project" value="InterPro"/>
</dbReference>
<dbReference type="AlphaFoldDB" id="A0AAW1BRX6"/>
<sequence>MVKSVGVKCLSDDCERDETIRDVGRCLPSPTRPTPPFYQVHRFAPKNKKSSEEIVHCGQVYEKSLPKMKNFDIRLPCDSHSETHRMNKECQDLTTAGDAIPVMANLLETECPKTGPTPGPTLICPPLHPAHRATHHRFPGSLTAPWRPCPPPAPHSNICT</sequence>
<organism evidence="1 2">
    <name type="scientific">Crotalus adamanteus</name>
    <name type="common">Eastern diamondback rattlesnake</name>
    <dbReference type="NCBI Taxonomy" id="8729"/>
    <lineage>
        <taxon>Eukaryota</taxon>
        <taxon>Metazoa</taxon>
        <taxon>Chordata</taxon>
        <taxon>Craniata</taxon>
        <taxon>Vertebrata</taxon>
        <taxon>Euteleostomi</taxon>
        <taxon>Lepidosauria</taxon>
        <taxon>Squamata</taxon>
        <taxon>Bifurcata</taxon>
        <taxon>Unidentata</taxon>
        <taxon>Episquamata</taxon>
        <taxon>Toxicofera</taxon>
        <taxon>Serpentes</taxon>
        <taxon>Colubroidea</taxon>
        <taxon>Viperidae</taxon>
        <taxon>Crotalinae</taxon>
        <taxon>Crotalus</taxon>
    </lineage>
</organism>
<gene>
    <name evidence="1" type="ORF">NXF25_009564</name>
</gene>
<name>A0AAW1BRX6_CROAD</name>
<comment type="caution">
    <text evidence="1">The sequence shown here is derived from an EMBL/GenBank/DDBJ whole genome shotgun (WGS) entry which is preliminary data.</text>
</comment>
<dbReference type="PANTHER" id="PTHR10052">
    <property type="entry name" value="60S RIBOSOMAL PROTEIN L18A"/>
    <property type="match status" value="1"/>
</dbReference>
<evidence type="ECO:0000313" key="2">
    <source>
        <dbReference type="Proteomes" id="UP001474421"/>
    </source>
</evidence>
<dbReference type="Gene3D" id="3.10.20.10">
    <property type="match status" value="1"/>
</dbReference>
<evidence type="ECO:0000313" key="1">
    <source>
        <dbReference type="EMBL" id="KAK9404737.1"/>
    </source>
</evidence>
<dbReference type="GO" id="GO:0003735">
    <property type="term" value="F:structural constituent of ribosome"/>
    <property type="evidence" value="ECO:0007669"/>
    <property type="project" value="InterPro"/>
</dbReference>
<proteinExistence type="predicted"/>
<keyword evidence="1" id="KW-0689">Ribosomal protein</keyword>